<dbReference type="Proteomes" id="UP000249390">
    <property type="component" value="Unassembled WGS sequence"/>
</dbReference>
<comment type="caution">
    <text evidence="2">The sequence shown here is derived from an EMBL/GenBank/DDBJ whole genome shotgun (WGS) entry which is preliminary data.</text>
</comment>
<feature type="transmembrane region" description="Helical" evidence="1">
    <location>
        <begin position="356"/>
        <end position="375"/>
    </location>
</feature>
<keyword evidence="3" id="KW-1185">Reference proteome</keyword>
<gene>
    <name evidence="2" type="ORF">DM860_007874</name>
</gene>
<dbReference type="GO" id="GO:0016020">
    <property type="term" value="C:membrane"/>
    <property type="evidence" value="ECO:0007669"/>
    <property type="project" value="InterPro"/>
</dbReference>
<dbReference type="AlphaFoldDB" id="A0A328DY99"/>
<protein>
    <submittedName>
        <fullName evidence="2">Uncharacterized protein</fullName>
    </submittedName>
</protein>
<dbReference type="Pfam" id="PF05024">
    <property type="entry name" value="Gpi1"/>
    <property type="match status" value="1"/>
</dbReference>
<name>A0A328DY99_9ASTE</name>
<feature type="transmembrane region" description="Helical" evidence="1">
    <location>
        <begin position="447"/>
        <end position="468"/>
    </location>
</feature>
<dbReference type="InterPro" id="IPR007720">
    <property type="entry name" value="PigQ/GPI1"/>
</dbReference>
<feature type="transmembrane region" description="Helical" evidence="1">
    <location>
        <begin position="545"/>
        <end position="570"/>
    </location>
</feature>
<evidence type="ECO:0000313" key="3">
    <source>
        <dbReference type="Proteomes" id="UP000249390"/>
    </source>
</evidence>
<dbReference type="GO" id="GO:0006506">
    <property type="term" value="P:GPI anchor biosynthetic process"/>
    <property type="evidence" value="ECO:0007669"/>
    <property type="project" value="InterPro"/>
</dbReference>
<keyword evidence="1" id="KW-0812">Transmembrane</keyword>
<evidence type="ECO:0000256" key="1">
    <source>
        <dbReference type="SAM" id="Phobius"/>
    </source>
</evidence>
<feature type="transmembrane region" description="Helical" evidence="1">
    <location>
        <begin position="520"/>
        <end position="539"/>
    </location>
</feature>
<accession>A0A328DY99</accession>
<keyword evidence="1" id="KW-0472">Membrane</keyword>
<dbReference type="PANTHER" id="PTHR47555:SF2">
    <property type="entry name" value="N-ACETYLGLUCOSAMINYL TRANSFERASE COMPONENT FAMILY PROTEIN _ GPI1 FAMILY PROTEIN"/>
    <property type="match status" value="1"/>
</dbReference>
<dbReference type="EMBL" id="NQVE01000067">
    <property type="protein sequence ID" value="RAL50200.1"/>
    <property type="molecule type" value="Genomic_DNA"/>
</dbReference>
<sequence>MGAAKKCRLWWPDHLCSASQFSSHSRHFLFGWFVSSSEDSLDIVVAFSCAEDTVNSAANCLDFQGILHEINNNLPKFPQDDCKLSLLGCYVADGDDPEIDISVNSAGQSTHCSGNSDGQCNIGMINGLLGYGSPKFDVLAEGKSRNAEMNWVQLSYDHSVLYGRSIKLIPNFQCLNWGGLAITQLDVHIIVYEMPQFGSHHYSLGYSPSEQVADSFKKPMWVQDLFRKKTQIQLNIVIQTINTVGATKVLFESHFPAKRSTKFHFFHMFTNFAWPLFATILALVSTFLFFILQSFHIVWSQNFVHTILVIFFGKTCKNFEVRCPQLIYWPVFLQGHSIRCQSCVEYAELAALRMHFVWSSIFVDLLLGNLIGILLCSQARAVCLFILSLADGITNNVLRTGCVWLMGNPAGFKLNTELAGVLGMISLNVVQIWSTIWLFVKSFLPYLLTIITISGSVFGLTTAAALTIDIISLATIHLSALHWLLSQLYSWQIQSISALWRFFRGRKWNPLRQRLDSYGYTVEQHVVGSLLFTPLLLLLPTVSAFYIFFTIINACISLICLVVELGILIVRVTPYTKVALWLVRKKRFPSGIWFEIASRQLDDTDLAATRNCFKSMVVVSFLRSNYLSLREVVWPHYRCVFSVVSRSSMASSAYGILTGKRVTYSLGASGLPMKLPWMVIPYKAYWRLSRDGILACREN</sequence>
<organism evidence="2 3">
    <name type="scientific">Cuscuta australis</name>
    <dbReference type="NCBI Taxonomy" id="267555"/>
    <lineage>
        <taxon>Eukaryota</taxon>
        <taxon>Viridiplantae</taxon>
        <taxon>Streptophyta</taxon>
        <taxon>Embryophyta</taxon>
        <taxon>Tracheophyta</taxon>
        <taxon>Spermatophyta</taxon>
        <taxon>Magnoliopsida</taxon>
        <taxon>eudicotyledons</taxon>
        <taxon>Gunneridae</taxon>
        <taxon>Pentapetalae</taxon>
        <taxon>asterids</taxon>
        <taxon>lamiids</taxon>
        <taxon>Solanales</taxon>
        <taxon>Convolvulaceae</taxon>
        <taxon>Cuscuteae</taxon>
        <taxon>Cuscuta</taxon>
        <taxon>Cuscuta subgen. Grammica</taxon>
        <taxon>Cuscuta sect. Cleistogrammica</taxon>
    </lineage>
</organism>
<feature type="transmembrane region" description="Helical" evidence="1">
    <location>
        <begin position="272"/>
        <end position="292"/>
    </location>
</feature>
<feature type="transmembrane region" description="Helical" evidence="1">
    <location>
        <begin position="480"/>
        <end position="500"/>
    </location>
</feature>
<feature type="transmembrane region" description="Helical" evidence="1">
    <location>
        <begin position="418"/>
        <end position="440"/>
    </location>
</feature>
<proteinExistence type="predicted"/>
<feature type="transmembrane region" description="Helical" evidence="1">
    <location>
        <begin position="382"/>
        <end position="406"/>
    </location>
</feature>
<reference evidence="2 3" key="1">
    <citation type="submission" date="2018-06" db="EMBL/GenBank/DDBJ databases">
        <title>The Genome of Cuscuta australis (Dodder) Provides Insight into the Evolution of Plant Parasitism.</title>
        <authorList>
            <person name="Liu H."/>
        </authorList>
    </citation>
    <scope>NUCLEOTIDE SEQUENCE [LARGE SCALE GENOMIC DNA]</scope>
    <source>
        <strain evidence="3">cv. Yunnan</strain>
        <tissue evidence="2">Vines</tissue>
    </source>
</reference>
<dbReference type="PANTHER" id="PTHR47555">
    <property type="entry name" value="N-ACETYLGLUCOSAMINYL TRANSFERASE COMPONENT FAMILY PROTEIN / GPI1 FAMILY PROTEIN"/>
    <property type="match status" value="1"/>
</dbReference>
<keyword evidence="1" id="KW-1133">Transmembrane helix</keyword>
<evidence type="ECO:0000313" key="2">
    <source>
        <dbReference type="EMBL" id="RAL50200.1"/>
    </source>
</evidence>